<dbReference type="PANTHER" id="PTHR42928:SF5">
    <property type="entry name" value="BLR1237 PROTEIN"/>
    <property type="match status" value="1"/>
</dbReference>
<dbReference type="AlphaFoldDB" id="A0A4Y5STD4"/>
<reference evidence="4" key="1">
    <citation type="submission" date="2019-05" db="EMBL/GenBank/DDBJ databases">
        <title>Tamlana fucoidanivorans sp. nov., isolated from the surface of algae collected from Fujian province in China.</title>
        <authorList>
            <person name="Li J."/>
        </authorList>
    </citation>
    <scope>NUCLEOTIDE SEQUENCE [LARGE SCALE GENOMIC DNA]</scope>
    <source>
        <strain evidence="4">2251</strain>
        <plasmid evidence="4">unnamed2</plasmid>
    </source>
</reference>
<name>A0A4Y5STD4_9RHOB</name>
<evidence type="ECO:0000313" key="4">
    <source>
        <dbReference type="Proteomes" id="UP000296374"/>
    </source>
</evidence>
<gene>
    <name evidence="3" type="ORF">E4191_18800</name>
</gene>
<dbReference type="KEGG" id="plia:E4191_18800"/>
<evidence type="ECO:0000256" key="2">
    <source>
        <dbReference type="SAM" id="SignalP"/>
    </source>
</evidence>
<feature type="chain" id="PRO_5021302045" evidence="2">
    <location>
        <begin position="28"/>
        <end position="361"/>
    </location>
</feature>
<comment type="similarity">
    <text evidence="1">Belongs to the UPF0065 (bug) family.</text>
</comment>
<proteinExistence type="inferred from homology"/>
<dbReference type="InterPro" id="IPR005064">
    <property type="entry name" value="BUG"/>
</dbReference>
<dbReference type="Proteomes" id="UP000296374">
    <property type="component" value="Plasmid unnamed2"/>
</dbReference>
<dbReference type="EMBL" id="CP040762">
    <property type="protein sequence ID" value="QDA36183.1"/>
    <property type="molecule type" value="Genomic_DNA"/>
</dbReference>
<dbReference type="RefSeq" id="WP_139615962.1">
    <property type="nucleotide sequence ID" value="NZ_CP040762.1"/>
</dbReference>
<accession>A0A4Y5STD4</accession>
<feature type="signal peptide" evidence="2">
    <location>
        <begin position="1"/>
        <end position="27"/>
    </location>
</feature>
<keyword evidence="2" id="KW-0732">Signal</keyword>
<dbReference type="PANTHER" id="PTHR42928">
    <property type="entry name" value="TRICARBOXYLATE-BINDING PROTEIN"/>
    <property type="match status" value="1"/>
</dbReference>
<dbReference type="InterPro" id="IPR042100">
    <property type="entry name" value="Bug_dom1"/>
</dbReference>
<dbReference type="Gene3D" id="3.40.190.10">
    <property type="entry name" value="Periplasmic binding protein-like II"/>
    <property type="match status" value="1"/>
</dbReference>
<protein>
    <submittedName>
        <fullName evidence="3">Tricarboxylate transporter</fullName>
    </submittedName>
</protein>
<organism evidence="3 4">
    <name type="scientific">Paracoccus liaowanqingii</name>
    <dbReference type="NCBI Taxonomy" id="2560053"/>
    <lineage>
        <taxon>Bacteria</taxon>
        <taxon>Pseudomonadati</taxon>
        <taxon>Pseudomonadota</taxon>
        <taxon>Alphaproteobacteria</taxon>
        <taxon>Rhodobacterales</taxon>
        <taxon>Paracoccaceae</taxon>
        <taxon>Paracoccus</taxon>
    </lineage>
</organism>
<dbReference type="Gene3D" id="3.40.190.150">
    <property type="entry name" value="Bordetella uptake gene, domain 1"/>
    <property type="match status" value="1"/>
</dbReference>
<evidence type="ECO:0000313" key="3">
    <source>
        <dbReference type="EMBL" id="QDA36183.1"/>
    </source>
</evidence>
<sequence>MTLHARHLGRALAFGALLISQPLTGTAQEAFSPSQVTITVPFAEGGGSDTLVRMITPYLQKTLPGNPAMVVQNQPGGGGLPGTNTFFRSAQNDGSELLAMSSSVFMATLLRDRQVRFEVDKFTPVYLSPLGAVIYVADETGAMTGNGIEGISVPLVYGAASPTSADVLTILALDLLGLDVNPVFGTQRGAARIAFERGEFNVDHQSAAAYSSNVLPLIEAGEAIPLMSFGFADATGEIGRDPAFPEVPTFFELYEQTHGKPLDGPARTAWVALFNASISTGKALVLPQDTPAEVASAYVAALEKIFADPDFITHAKAEIGDYPQSTGEAALAQYSSATTLDEEAFAWLADWYQTKLGVALR</sequence>
<geneLocation type="plasmid" evidence="3 4">
    <name>unnamed2</name>
</geneLocation>
<keyword evidence="3" id="KW-0614">Plasmid</keyword>
<evidence type="ECO:0000256" key="1">
    <source>
        <dbReference type="ARBA" id="ARBA00006987"/>
    </source>
</evidence>